<keyword evidence="4" id="KW-0732">Signal</keyword>
<name>A0ABN6CNZ4_9ACTN</name>
<dbReference type="InterPro" id="IPR011707">
    <property type="entry name" value="Cu-oxidase-like_N"/>
</dbReference>
<dbReference type="EMBL" id="AP023356">
    <property type="protein sequence ID" value="BCJ46946.1"/>
    <property type="molecule type" value="Genomic_DNA"/>
</dbReference>
<dbReference type="InterPro" id="IPR011706">
    <property type="entry name" value="Cu-oxidase_C"/>
</dbReference>
<accession>A0ABN6CNZ4</accession>
<sequence>MPGHRSLVGVKRRTLLTLAALSALGGCTESAPAASFANRLRIPPLAEPRPGRDGAREFDLTLRADGHSAFLPGKTTDTWGVNGAYLGPTIRARRGEHVRVAVTNLLPEASTLHWHGMRLPARMDGGPHQMIEPGATWIPEWTIEQGAMTSWYHPHPHERTALHVYRGVAGLFLIDDPAGPELPSRYGVDDVPLIIQDRTFEGDGQFDTNVLGGTYGLIGDTVLVNGTFDPYLEVGSSLVRFRLLNASNARVYRVGFADGRTFQAVATDSGLLEKPVPVDRVKISPGERCEIVVAFRAGETVIMNSVGEPRQTANDIEEDDFTLLKIVAGPELTRSAAVPATLGGTATTAPPAGSRVRRFTLSGSEINDRDMDMNRIDEVVPAGALEIWEIDNTTFAHNFHIHEVAFRILDVNGAPPPAYQAGPKDTVFLPKHATARLAVRFGRHTDPGWPYMYHCHILRHEDRGMMGQFVIVAPGTSVAPHLSHPG</sequence>
<keyword evidence="3" id="KW-0560">Oxidoreductase</keyword>
<evidence type="ECO:0000313" key="8">
    <source>
        <dbReference type="Proteomes" id="UP000676967"/>
    </source>
</evidence>
<feature type="signal peptide" evidence="4">
    <location>
        <begin position="1"/>
        <end position="33"/>
    </location>
</feature>
<keyword evidence="2" id="KW-0479">Metal-binding</keyword>
<proteinExistence type="inferred from homology"/>
<feature type="domain" description="Plastocyanin-like" evidence="5">
    <location>
        <begin position="362"/>
        <end position="471"/>
    </location>
</feature>
<gene>
    <name evidence="7" type="ORF">Aiant_76030</name>
</gene>
<evidence type="ECO:0000256" key="3">
    <source>
        <dbReference type="ARBA" id="ARBA00023002"/>
    </source>
</evidence>
<dbReference type="SUPFAM" id="SSF49503">
    <property type="entry name" value="Cupredoxins"/>
    <property type="match status" value="3"/>
</dbReference>
<evidence type="ECO:0000259" key="5">
    <source>
        <dbReference type="Pfam" id="PF07731"/>
    </source>
</evidence>
<dbReference type="InterPro" id="IPR008972">
    <property type="entry name" value="Cupredoxin"/>
</dbReference>
<dbReference type="InterPro" id="IPR002355">
    <property type="entry name" value="Cu_oxidase_Cu_BS"/>
</dbReference>
<dbReference type="CDD" id="cd13867">
    <property type="entry name" value="CuRO_2_CueO_FtsP"/>
    <property type="match status" value="1"/>
</dbReference>
<dbReference type="CDD" id="cd04232">
    <property type="entry name" value="CuRO_1_CueO_FtsP"/>
    <property type="match status" value="1"/>
</dbReference>
<dbReference type="PANTHER" id="PTHR48267:SF1">
    <property type="entry name" value="BILIRUBIN OXIDASE"/>
    <property type="match status" value="1"/>
</dbReference>
<evidence type="ECO:0000256" key="4">
    <source>
        <dbReference type="SAM" id="SignalP"/>
    </source>
</evidence>
<protein>
    <submittedName>
        <fullName evidence="7">Multicopper oxidase</fullName>
    </submittedName>
</protein>
<dbReference type="Proteomes" id="UP000676967">
    <property type="component" value="Chromosome"/>
</dbReference>
<dbReference type="Gene3D" id="2.60.40.420">
    <property type="entry name" value="Cupredoxins - blue copper proteins"/>
    <property type="match status" value="3"/>
</dbReference>
<evidence type="ECO:0000256" key="2">
    <source>
        <dbReference type="ARBA" id="ARBA00022723"/>
    </source>
</evidence>
<dbReference type="PROSITE" id="PS00080">
    <property type="entry name" value="MULTICOPPER_OXIDASE2"/>
    <property type="match status" value="1"/>
</dbReference>
<feature type="domain" description="Plastocyanin-like" evidence="6">
    <location>
        <begin position="69"/>
        <end position="178"/>
    </location>
</feature>
<feature type="chain" id="PRO_5045075776" evidence="4">
    <location>
        <begin position="34"/>
        <end position="486"/>
    </location>
</feature>
<dbReference type="PANTHER" id="PTHR48267">
    <property type="entry name" value="CUPREDOXIN SUPERFAMILY PROTEIN"/>
    <property type="match status" value="1"/>
</dbReference>
<organism evidence="7 8">
    <name type="scientific">Actinoplanes ianthinogenes</name>
    <dbReference type="NCBI Taxonomy" id="122358"/>
    <lineage>
        <taxon>Bacteria</taxon>
        <taxon>Bacillati</taxon>
        <taxon>Actinomycetota</taxon>
        <taxon>Actinomycetes</taxon>
        <taxon>Micromonosporales</taxon>
        <taxon>Micromonosporaceae</taxon>
        <taxon>Actinoplanes</taxon>
    </lineage>
</organism>
<dbReference type="CDD" id="cd13890">
    <property type="entry name" value="CuRO_3_CueO_FtsP"/>
    <property type="match status" value="1"/>
</dbReference>
<evidence type="ECO:0000313" key="7">
    <source>
        <dbReference type="EMBL" id="BCJ46946.1"/>
    </source>
</evidence>
<dbReference type="PROSITE" id="PS51257">
    <property type="entry name" value="PROKAR_LIPOPROTEIN"/>
    <property type="match status" value="1"/>
</dbReference>
<comment type="similarity">
    <text evidence="1">Belongs to the multicopper oxidase family.</text>
</comment>
<dbReference type="InterPro" id="IPR045087">
    <property type="entry name" value="Cu-oxidase_fam"/>
</dbReference>
<dbReference type="Pfam" id="PF07732">
    <property type="entry name" value="Cu-oxidase_3"/>
    <property type="match status" value="1"/>
</dbReference>
<evidence type="ECO:0000259" key="6">
    <source>
        <dbReference type="Pfam" id="PF07732"/>
    </source>
</evidence>
<keyword evidence="8" id="KW-1185">Reference proteome</keyword>
<dbReference type="Pfam" id="PF07731">
    <property type="entry name" value="Cu-oxidase_2"/>
    <property type="match status" value="1"/>
</dbReference>
<evidence type="ECO:0000256" key="1">
    <source>
        <dbReference type="ARBA" id="ARBA00010609"/>
    </source>
</evidence>
<reference evidence="7 8" key="1">
    <citation type="submission" date="2020-08" db="EMBL/GenBank/DDBJ databases">
        <title>Whole genome shotgun sequence of Actinoplanes ianthinogenes NBRC 13996.</title>
        <authorList>
            <person name="Komaki H."/>
            <person name="Tamura T."/>
        </authorList>
    </citation>
    <scope>NUCLEOTIDE SEQUENCE [LARGE SCALE GENOMIC DNA]</scope>
    <source>
        <strain evidence="7 8">NBRC 13996</strain>
    </source>
</reference>